<dbReference type="PANTHER" id="PTHR43798">
    <property type="entry name" value="MONOACYLGLYCEROL LIPASE"/>
    <property type="match status" value="1"/>
</dbReference>
<dbReference type="GO" id="GO:0016020">
    <property type="term" value="C:membrane"/>
    <property type="evidence" value="ECO:0007669"/>
    <property type="project" value="TreeGrafter"/>
</dbReference>
<dbReference type="InterPro" id="IPR029058">
    <property type="entry name" value="AB_hydrolase_fold"/>
</dbReference>
<reference evidence="2" key="1">
    <citation type="journal article" date="2018" name="Int. J. Syst. Evol. Microbiol.">
        <title>Neptunicella marina gen. nov., sp. nov., isolated from surface seawater.</title>
        <authorList>
            <person name="Liu X."/>
            <person name="Lai Q."/>
            <person name="Du Y."/>
            <person name="Zhang X."/>
            <person name="Liu Z."/>
            <person name="Sun F."/>
            <person name="Shao Z."/>
        </authorList>
    </citation>
    <scope>NUCLEOTIDE SEQUENCE</scope>
    <source>
        <strain evidence="2">S27-2</strain>
    </source>
</reference>
<dbReference type="GO" id="GO:0047372">
    <property type="term" value="F:monoacylglycerol lipase activity"/>
    <property type="evidence" value="ECO:0007669"/>
    <property type="project" value="TreeGrafter"/>
</dbReference>
<evidence type="ECO:0000259" key="1">
    <source>
        <dbReference type="Pfam" id="PF00561"/>
    </source>
</evidence>
<dbReference type="AlphaFoldDB" id="A0A8J6IS74"/>
<dbReference type="Proteomes" id="UP000601768">
    <property type="component" value="Unassembled WGS sequence"/>
</dbReference>
<dbReference type="Pfam" id="PF00561">
    <property type="entry name" value="Abhydrolase_1"/>
    <property type="match status" value="1"/>
</dbReference>
<reference evidence="2" key="2">
    <citation type="submission" date="2020-08" db="EMBL/GenBank/DDBJ databases">
        <authorList>
            <person name="Lai Q."/>
        </authorList>
    </citation>
    <scope>NUCLEOTIDE SEQUENCE</scope>
    <source>
        <strain evidence="2">S27-2</strain>
    </source>
</reference>
<dbReference type="InterPro" id="IPR050266">
    <property type="entry name" value="AB_hydrolase_sf"/>
</dbReference>
<protein>
    <submittedName>
        <fullName evidence="2">Alpha/beta fold hydrolase</fullName>
    </submittedName>
</protein>
<sequence length="295" mass="34271">MKYLKYWIFLTVIGTIIFRSVIAAEPQKPLIGMFDAGDAKLHLACYGNQSPTIIVHSGLGDYGSQGHWNAIIDNIQSKNRICIYDRAHTGKSDKLKHANNINDMSHRLKKVLNNANVNPPYIMVGHSYGSYPVKAYNHLYPDDVKAILLIDPSQYGMWFNRVNRWHLNTESYEGEWESARLKEDFKYWDDPGKNKAFIDIKMNESIIKKTQDFGDKPYVLLWAKNGIWDPNNSSFKQRLPKVWERTRDSYLKAIADMHKLSTNIRVVFSKTDNHYIHYVEPETVIEQLDYLLAQI</sequence>
<comment type="caution">
    <text evidence="2">The sequence shown here is derived from an EMBL/GenBank/DDBJ whole genome shotgun (WGS) entry which is preliminary data.</text>
</comment>
<evidence type="ECO:0000313" key="2">
    <source>
        <dbReference type="EMBL" id="MBC3764628.1"/>
    </source>
</evidence>
<accession>A0A8J6IS74</accession>
<dbReference type="GO" id="GO:0046464">
    <property type="term" value="P:acylglycerol catabolic process"/>
    <property type="evidence" value="ECO:0007669"/>
    <property type="project" value="TreeGrafter"/>
</dbReference>
<dbReference type="InterPro" id="IPR000073">
    <property type="entry name" value="AB_hydrolase_1"/>
</dbReference>
<proteinExistence type="predicted"/>
<gene>
    <name evidence="2" type="ORF">H8B19_01975</name>
</gene>
<dbReference type="EMBL" id="JACNEP010000001">
    <property type="protein sequence ID" value="MBC3764628.1"/>
    <property type="molecule type" value="Genomic_DNA"/>
</dbReference>
<dbReference type="PANTHER" id="PTHR43798:SF5">
    <property type="entry name" value="MONOACYLGLYCEROL LIPASE ABHD6"/>
    <property type="match status" value="1"/>
</dbReference>
<keyword evidence="3" id="KW-1185">Reference proteome</keyword>
<feature type="domain" description="AB hydrolase-1" evidence="1">
    <location>
        <begin position="51"/>
        <end position="156"/>
    </location>
</feature>
<dbReference type="Gene3D" id="3.40.50.1820">
    <property type="entry name" value="alpha/beta hydrolase"/>
    <property type="match status" value="1"/>
</dbReference>
<dbReference type="RefSeq" id="WP_186505090.1">
    <property type="nucleotide sequence ID" value="NZ_JACNEP010000001.1"/>
</dbReference>
<name>A0A8J6IS74_9ALTE</name>
<keyword evidence="2" id="KW-0378">Hydrolase</keyword>
<organism evidence="2 3">
    <name type="scientific">Neptunicella marina</name>
    <dbReference type="NCBI Taxonomy" id="2125989"/>
    <lineage>
        <taxon>Bacteria</taxon>
        <taxon>Pseudomonadati</taxon>
        <taxon>Pseudomonadota</taxon>
        <taxon>Gammaproteobacteria</taxon>
        <taxon>Alteromonadales</taxon>
        <taxon>Alteromonadaceae</taxon>
        <taxon>Neptunicella</taxon>
    </lineage>
</organism>
<dbReference type="SUPFAM" id="SSF53474">
    <property type="entry name" value="alpha/beta-Hydrolases"/>
    <property type="match status" value="1"/>
</dbReference>
<evidence type="ECO:0000313" key="3">
    <source>
        <dbReference type="Proteomes" id="UP000601768"/>
    </source>
</evidence>